<accession>A0ACB9AK53</accession>
<name>A0ACB9AK53_CICIN</name>
<evidence type="ECO:0000313" key="2">
    <source>
        <dbReference type="Proteomes" id="UP001055811"/>
    </source>
</evidence>
<evidence type="ECO:0000313" key="1">
    <source>
        <dbReference type="EMBL" id="KAI3710419.1"/>
    </source>
</evidence>
<proteinExistence type="predicted"/>
<gene>
    <name evidence="1" type="ORF">L2E82_40199</name>
</gene>
<organism evidence="1 2">
    <name type="scientific">Cichorium intybus</name>
    <name type="common">Chicory</name>
    <dbReference type="NCBI Taxonomy" id="13427"/>
    <lineage>
        <taxon>Eukaryota</taxon>
        <taxon>Viridiplantae</taxon>
        <taxon>Streptophyta</taxon>
        <taxon>Embryophyta</taxon>
        <taxon>Tracheophyta</taxon>
        <taxon>Spermatophyta</taxon>
        <taxon>Magnoliopsida</taxon>
        <taxon>eudicotyledons</taxon>
        <taxon>Gunneridae</taxon>
        <taxon>Pentapetalae</taxon>
        <taxon>asterids</taxon>
        <taxon>campanulids</taxon>
        <taxon>Asterales</taxon>
        <taxon>Asteraceae</taxon>
        <taxon>Cichorioideae</taxon>
        <taxon>Cichorieae</taxon>
        <taxon>Cichoriinae</taxon>
        <taxon>Cichorium</taxon>
    </lineage>
</organism>
<sequence length="254" mass="28187">MEMKSIISFLFLLQTIINVVNLSVAKVQPENNIYKCRNTGNYTTANYEKNLMSALDGVANNIAAHKGFYHSSSGAKELVNAFGLCPGYITPDNCALCVRNSIILLRSNCQKQKEGVTWISTCMVRYSDRKILGVLDDWVWVHLPDPRTVARVREMDQALFKLATRLQAQVAGGSSLQKFAYGQLKYAPDSIANNTLYAAMQCTPDLSKLLCTKCLLSIMLTVTACCSGKVSAAMLSPNCYLRYDHDKFDKNPVT</sequence>
<reference evidence="2" key="1">
    <citation type="journal article" date="2022" name="Mol. Ecol. Resour.">
        <title>The genomes of chicory, endive, great burdock and yacon provide insights into Asteraceae palaeo-polyploidization history and plant inulin production.</title>
        <authorList>
            <person name="Fan W."/>
            <person name="Wang S."/>
            <person name="Wang H."/>
            <person name="Wang A."/>
            <person name="Jiang F."/>
            <person name="Liu H."/>
            <person name="Zhao H."/>
            <person name="Xu D."/>
            <person name="Zhang Y."/>
        </authorList>
    </citation>
    <scope>NUCLEOTIDE SEQUENCE [LARGE SCALE GENOMIC DNA]</scope>
    <source>
        <strain evidence="2">cv. Punajuju</strain>
    </source>
</reference>
<keyword evidence="2" id="KW-1185">Reference proteome</keyword>
<comment type="caution">
    <text evidence="1">The sequence shown here is derived from an EMBL/GenBank/DDBJ whole genome shotgun (WGS) entry which is preliminary data.</text>
</comment>
<protein>
    <submittedName>
        <fullName evidence="1">Uncharacterized protein</fullName>
    </submittedName>
</protein>
<dbReference type="EMBL" id="CM042015">
    <property type="protein sequence ID" value="KAI3710419.1"/>
    <property type="molecule type" value="Genomic_DNA"/>
</dbReference>
<reference evidence="1 2" key="2">
    <citation type="journal article" date="2022" name="Mol. Ecol. Resour.">
        <title>The genomes of chicory, endive, great burdock and yacon provide insights into Asteraceae paleo-polyploidization history and plant inulin production.</title>
        <authorList>
            <person name="Fan W."/>
            <person name="Wang S."/>
            <person name="Wang H."/>
            <person name="Wang A."/>
            <person name="Jiang F."/>
            <person name="Liu H."/>
            <person name="Zhao H."/>
            <person name="Xu D."/>
            <person name="Zhang Y."/>
        </authorList>
    </citation>
    <scope>NUCLEOTIDE SEQUENCE [LARGE SCALE GENOMIC DNA]</scope>
    <source>
        <strain evidence="2">cv. Punajuju</strain>
        <tissue evidence="1">Leaves</tissue>
    </source>
</reference>
<dbReference type="Proteomes" id="UP001055811">
    <property type="component" value="Linkage Group LG07"/>
</dbReference>